<reference evidence="5" key="1">
    <citation type="submission" date="2012-12" db="EMBL/GenBank/DDBJ databases">
        <authorList>
            <person name="Hellsten U."/>
            <person name="Grimwood J."/>
            <person name="Chapman J.A."/>
            <person name="Shapiro H."/>
            <person name="Aerts A."/>
            <person name="Otillar R.P."/>
            <person name="Terry A.Y."/>
            <person name="Boore J.L."/>
            <person name="Simakov O."/>
            <person name="Marletaz F."/>
            <person name="Cho S.-J."/>
            <person name="Edsinger-Gonzales E."/>
            <person name="Havlak P."/>
            <person name="Kuo D.-H."/>
            <person name="Larsson T."/>
            <person name="Lv J."/>
            <person name="Arendt D."/>
            <person name="Savage R."/>
            <person name="Osoegawa K."/>
            <person name="de Jong P."/>
            <person name="Lindberg D.R."/>
            <person name="Seaver E.C."/>
            <person name="Weisblat D.A."/>
            <person name="Putnam N.H."/>
            <person name="Grigoriev I.V."/>
            <person name="Rokhsar D.S."/>
        </authorList>
    </citation>
    <scope>NUCLEOTIDE SEQUENCE</scope>
</reference>
<accession>T1F1D7</accession>
<proteinExistence type="predicted"/>
<sequence>MLDRTNLLIIALLSNQVDSAADDCTFGVSLQTNKTNPSSLEDVIHDNSRNALHTTSNLCRVTLDSSWNFVEVCAGVGPSSVVRLQSLGAYLSPVGFDWLGTSQNGLETGCRSSALRFTSGVSFRLNVLSGELSSPDRQAGWSSFSISNAMKFYSDFFSGYSSVGLRNYQTVRFENIQANPTNENYNAAEHTYSCKNGENYFFSFSAGVLPFTKTRLALDGLDKVFFAQRMSSNINGLTTISRSVLVPCKRNVQIVLYNGQIVTGSNATLIHFMAFPYERNNGQSASWAAYKKSNSTNQQYLSFETWDIMQNVLAVDNSKILISVSGHYYVYVSIGTSPNKISSVSLRVNGNIIFRLERLSTNIDGIDVLGHGIMIFLKQNDAVQVAVENQSVICSEEFGYQTSFFGMLINE</sequence>
<feature type="domain" description="C1q" evidence="2">
    <location>
        <begin position="298"/>
        <end position="409"/>
    </location>
</feature>
<reference evidence="3 5" key="2">
    <citation type="journal article" date="2013" name="Nature">
        <title>Insights into bilaterian evolution from three spiralian genomes.</title>
        <authorList>
            <person name="Simakov O."/>
            <person name="Marletaz F."/>
            <person name="Cho S.J."/>
            <person name="Edsinger-Gonzales E."/>
            <person name="Havlak P."/>
            <person name="Hellsten U."/>
            <person name="Kuo D.H."/>
            <person name="Larsson T."/>
            <person name="Lv J."/>
            <person name="Arendt D."/>
            <person name="Savage R."/>
            <person name="Osoegawa K."/>
            <person name="de Jong P."/>
            <person name="Grimwood J."/>
            <person name="Chapman J.A."/>
            <person name="Shapiro H."/>
            <person name="Aerts A."/>
            <person name="Otillar R.P."/>
            <person name="Terry A.Y."/>
            <person name="Boore J.L."/>
            <person name="Grigoriev I.V."/>
            <person name="Lindberg D.R."/>
            <person name="Seaver E.C."/>
            <person name="Weisblat D.A."/>
            <person name="Putnam N.H."/>
            <person name="Rokhsar D.S."/>
        </authorList>
    </citation>
    <scope>NUCLEOTIDE SEQUENCE</scope>
</reference>
<name>T1F1D7_HELRO</name>
<dbReference type="EMBL" id="KB096023">
    <property type="protein sequence ID" value="ESO09147.1"/>
    <property type="molecule type" value="Genomic_DNA"/>
</dbReference>
<dbReference type="Gene3D" id="2.60.120.40">
    <property type="match status" value="1"/>
</dbReference>
<dbReference type="SUPFAM" id="SSF49842">
    <property type="entry name" value="TNF-like"/>
    <property type="match status" value="2"/>
</dbReference>
<evidence type="ECO:0000313" key="3">
    <source>
        <dbReference type="EMBL" id="ESO09147.1"/>
    </source>
</evidence>
<feature type="chain" id="PRO_5010980164" description="C1q domain-containing protein" evidence="1">
    <location>
        <begin position="22"/>
        <end position="411"/>
    </location>
</feature>
<dbReference type="RefSeq" id="XP_009013169.1">
    <property type="nucleotide sequence ID" value="XM_009014921.1"/>
</dbReference>
<dbReference type="AlphaFoldDB" id="T1F1D7"/>
<dbReference type="HOGENOM" id="CLU_669528_0_0_1"/>
<evidence type="ECO:0000259" key="2">
    <source>
        <dbReference type="Pfam" id="PF00386"/>
    </source>
</evidence>
<dbReference type="Pfam" id="PF00386">
    <property type="entry name" value="C1q"/>
    <property type="match status" value="1"/>
</dbReference>
<evidence type="ECO:0000313" key="4">
    <source>
        <dbReference type="EnsemblMetazoa" id="HelroP169090"/>
    </source>
</evidence>
<dbReference type="EnsemblMetazoa" id="HelroT169090">
    <property type="protein sequence ID" value="HelroP169090"/>
    <property type="gene ID" value="HelroG169090"/>
</dbReference>
<dbReference type="GeneID" id="20202637"/>
<dbReference type="KEGG" id="hro:HELRODRAFT_169090"/>
<keyword evidence="5" id="KW-1185">Reference proteome</keyword>
<gene>
    <name evidence="4" type="primary">20202637</name>
    <name evidence="3" type="ORF">HELRODRAFT_169090</name>
</gene>
<evidence type="ECO:0000313" key="5">
    <source>
        <dbReference type="Proteomes" id="UP000015101"/>
    </source>
</evidence>
<feature type="signal peptide" evidence="1">
    <location>
        <begin position="1"/>
        <end position="21"/>
    </location>
</feature>
<reference evidence="4" key="3">
    <citation type="submission" date="2015-06" db="UniProtKB">
        <authorList>
            <consortium name="EnsemblMetazoa"/>
        </authorList>
    </citation>
    <scope>IDENTIFICATION</scope>
</reference>
<dbReference type="InterPro" id="IPR008983">
    <property type="entry name" value="Tumour_necrosis_fac-like_dom"/>
</dbReference>
<organism evidence="4 5">
    <name type="scientific">Helobdella robusta</name>
    <name type="common">Californian leech</name>
    <dbReference type="NCBI Taxonomy" id="6412"/>
    <lineage>
        <taxon>Eukaryota</taxon>
        <taxon>Metazoa</taxon>
        <taxon>Spiralia</taxon>
        <taxon>Lophotrochozoa</taxon>
        <taxon>Annelida</taxon>
        <taxon>Clitellata</taxon>
        <taxon>Hirudinea</taxon>
        <taxon>Rhynchobdellida</taxon>
        <taxon>Glossiphoniidae</taxon>
        <taxon>Helobdella</taxon>
    </lineage>
</organism>
<keyword evidence="1" id="KW-0732">Signal</keyword>
<protein>
    <recommendedName>
        <fullName evidence="2">C1q domain-containing protein</fullName>
    </recommendedName>
</protein>
<dbReference type="InterPro" id="IPR001073">
    <property type="entry name" value="C1q_dom"/>
</dbReference>
<dbReference type="InParanoid" id="T1F1D7"/>
<dbReference type="EMBL" id="AMQM01003172">
    <property type="status" value="NOT_ANNOTATED_CDS"/>
    <property type="molecule type" value="Genomic_DNA"/>
</dbReference>
<dbReference type="Proteomes" id="UP000015101">
    <property type="component" value="Unassembled WGS sequence"/>
</dbReference>
<evidence type="ECO:0000256" key="1">
    <source>
        <dbReference type="SAM" id="SignalP"/>
    </source>
</evidence>
<dbReference type="CTD" id="20202637"/>